<feature type="binding site" evidence="9">
    <location>
        <position position="66"/>
    </location>
    <ligand>
        <name>S-adenosyl-L-methionine</name>
        <dbReference type="ChEBI" id="CHEBI:59789"/>
    </ligand>
</feature>
<accession>A0A514BTB1</accession>
<keyword evidence="7 9" id="KW-0808">Transferase</keyword>
<dbReference type="OrthoDB" id="9778208at2"/>
<gene>
    <name evidence="9" type="primary">tpm</name>
    <name evidence="10" type="ORF">FKV23_11385</name>
</gene>
<dbReference type="GO" id="GO:0010038">
    <property type="term" value="P:response to metal ion"/>
    <property type="evidence" value="ECO:0007669"/>
    <property type="project" value="InterPro"/>
</dbReference>
<evidence type="ECO:0000256" key="8">
    <source>
        <dbReference type="ARBA" id="ARBA00022691"/>
    </source>
</evidence>
<proteinExistence type="inferred from homology"/>
<dbReference type="GO" id="GO:0008119">
    <property type="term" value="F:thiopurine S-methyltransferase activity"/>
    <property type="evidence" value="ECO:0007669"/>
    <property type="project" value="UniProtKB-UniRule"/>
</dbReference>
<evidence type="ECO:0000256" key="7">
    <source>
        <dbReference type="ARBA" id="ARBA00022679"/>
    </source>
</evidence>
<keyword evidence="11" id="KW-1185">Reference proteome</keyword>
<dbReference type="PANTHER" id="PTHR10259">
    <property type="entry name" value="THIOPURINE S-METHYLTRANSFERASE"/>
    <property type="match status" value="1"/>
</dbReference>
<dbReference type="GO" id="GO:0032259">
    <property type="term" value="P:methylation"/>
    <property type="evidence" value="ECO:0007669"/>
    <property type="project" value="UniProtKB-KW"/>
</dbReference>
<dbReference type="Proteomes" id="UP000317199">
    <property type="component" value="Chromosome"/>
</dbReference>
<protein>
    <recommendedName>
        <fullName evidence="4 9">Thiopurine S-methyltransferase</fullName>
        <ecNumber evidence="4 9">2.1.1.67</ecNumber>
    </recommendedName>
    <alternativeName>
        <fullName evidence="9">Thiopurine methyltransferase</fullName>
    </alternativeName>
</protein>
<dbReference type="FunFam" id="3.40.50.150:FF:000101">
    <property type="entry name" value="Thiopurine S-methyltransferase"/>
    <property type="match status" value="1"/>
</dbReference>
<dbReference type="EMBL" id="CP041242">
    <property type="protein sequence ID" value="QDH70612.1"/>
    <property type="molecule type" value="Genomic_DNA"/>
</dbReference>
<evidence type="ECO:0000256" key="9">
    <source>
        <dbReference type="HAMAP-Rule" id="MF_00812"/>
    </source>
</evidence>
<comment type="subcellular location">
    <subcellularLocation>
        <location evidence="2 9">Cytoplasm</location>
    </subcellularLocation>
</comment>
<dbReference type="AlphaFoldDB" id="A0A514BTB1"/>
<dbReference type="SUPFAM" id="SSF53335">
    <property type="entry name" value="S-adenosyl-L-methionine-dependent methyltransferases"/>
    <property type="match status" value="1"/>
</dbReference>
<evidence type="ECO:0000256" key="5">
    <source>
        <dbReference type="ARBA" id="ARBA00022490"/>
    </source>
</evidence>
<dbReference type="RefSeq" id="WP_141623946.1">
    <property type="nucleotide sequence ID" value="NZ_CP041242.1"/>
</dbReference>
<dbReference type="InterPro" id="IPR025835">
    <property type="entry name" value="Thiopurine_S-MeTrfase"/>
</dbReference>
<dbReference type="NCBIfam" id="NF009732">
    <property type="entry name" value="PRK13255.1"/>
    <property type="match status" value="1"/>
</dbReference>
<dbReference type="PROSITE" id="PS51585">
    <property type="entry name" value="SAM_MT_TPMT"/>
    <property type="match status" value="1"/>
</dbReference>
<dbReference type="GO" id="GO:0005737">
    <property type="term" value="C:cytoplasm"/>
    <property type="evidence" value="ECO:0007669"/>
    <property type="project" value="UniProtKB-SubCell"/>
</dbReference>
<dbReference type="InterPro" id="IPR008854">
    <property type="entry name" value="TPMT"/>
</dbReference>
<dbReference type="InterPro" id="IPR022474">
    <property type="entry name" value="Thiopur_S-MeTfrase_Se/Te_detox"/>
</dbReference>
<dbReference type="PIRSF" id="PIRSF023956">
    <property type="entry name" value="Thiopurine_S-methyltransferase"/>
    <property type="match status" value="1"/>
</dbReference>
<evidence type="ECO:0000256" key="4">
    <source>
        <dbReference type="ARBA" id="ARBA00011905"/>
    </source>
</evidence>
<dbReference type="PANTHER" id="PTHR10259:SF11">
    <property type="entry name" value="THIOPURINE S-METHYLTRANSFERASE"/>
    <property type="match status" value="1"/>
</dbReference>
<feature type="binding site" evidence="9">
    <location>
        <position position="123"/>
    </location>
    <ligand>
        <name>S-adenosyl-L-methionine</name>
        <dbReference type="ChEBI" id="CHEBI:59789"/>
    </ligand>
</feature>
<dbReference type="NCBIfam" id="TIGR03840">
    <property type="entry name" value="TMPT_Se_Te"/>
    <property type="match status" value="1"/>
</dbReference>
<feature type="binding site" evidence="9">
    <location>
        <position position="10"/>
    </location>
    <ligand>
        <name>S-adenosyl-L-methionine</name>
        <dbReference type="ChEBI" id="CHEBI:59789"/>
    </ligand>
</feature>
<evidence type="ECO:0000313" key="10">
    <source>
        <dbReference type="EMBL" id="QDH70612.1"/>
    </source>
</evidence>
<evidence type="ECO:0000256" key="3">
    <source>
        <dbReference type="ARBA" id="ARBA00008145"/>
    </source>
</evidence>
<feature type="binding site" evidence="9">
    <location>
        <position position="45"/>
    </location>
    <ligand>
        <name>S-adenosyl-L-methionine</name>
        <dbReference type="ChEBI" id="CHEBI:59789"/>
    </ligand>
</feature>
<evidence type="ECO:0000256" key="6">
    <source>
        <dbReference type="ARBA" id="ARBA00022603"/>
    </source>
</evidence>
<dbReference type="EC" id="2.1.1.67" evidence="4 9"/>
<evidence type="ECO:0000256" key="1">
    <source>
        <dbReference type="ARBA" id="ARBA00000903"/>
    </source>
</evidence>
<dbReference type="Gene3D" id="3.40.50.150">
    <property type="entry name" value="Vaccinia Virus protein VP39"/>
    <property type="match status" value="1"/>
</dbReference>
<organism evidence="10 11">
    <name type="scientific">Marilutibacter alkalisoli</name>
    <dbReference type="NCBI Taxonomy" id="2591633"/>
    <lineage>
        <taxon>Bacteria</taxon>
        <taxon>Pseudomonadati</taxon>
        <taxon>Pseudomonadota</taxon>
        <taxon>Gammaproteobacteria</taxon>
        <taxon>Lysobacterales</taxon>
        <taxon>Lysobacteraceae</taxon>
        <taxon>Marilutibacter</taxon>
    </lineage>
</organism>
<sequence length="219" mass="24834">MQPDFWHQRWQENRIGFHQDKPTPLLLKHWPSLGIAPGSRVFVPLAGKSLDMVWLASQGLRVLGVELSQLAVEAFFVEHGLSPEIVESQYGRHYRADAIELICGDAFALGKAALSDCNAVFDRAALIALPPELRRRYVDELQARLPADCRGLLITLEYPQHEKAGPPFSVTEDEVHALYDRDWAIERLERRDILAQQPGFIAEGVTALETVVYRLQRRD</sequence>
<keyword evidence="8 9" id="KW-0949">S-adenosyl-L-methionine</keyword>
<dbReference type="KEGG" id="lyj:FKV23_11385"/>
<evidence type="ECO:0000256" key="2">
    <source>
        <dbReference type="ARBA" id="ARBA00004496"/>
    </source>
</evidence>
<keyword evidence="6 9" id="KW-0489">Methyltransferase</keyword>
<keyword evidence="5 9" id="KW-0963">Cytoplasm</keyword>
<comment type="catalytic activity">
    <reaction evidence="1 9">
        <text>S-adenosyl-L-methionine + a thiopurine = S-adenosyl-L-homocysteine + a thiopurine S-methylether.</text>
        <dbReference type="EC" id="2.1.1.67"/>
    </reaction>
</comment>
<reference evidence="10 11" key="1">
    <citation type="submission" date="2019-06" db="EMBL/GenBank/DDBJ databases">
        <title>Lysobacter alkalisoli sp. nov. isolated from saline-alkali soil.</title>
        <authorList>
            <person name="Sun J.-Q."/>
            <person name="Xu L."/>
        </authorList>
    </citation>
    <scope>NUCLEOTIDE SEQUENCE [LARGE SCALE GENOMIC DNA]</scope>
    <source>
        <strain evidence="10 11">SJ-36</strain>
    </source>
</reference>
<dbReference type="Pfam" id="PF05724">
    <property type="entry name" value="TPMT"/>
    <property type="match status" value="1"/>
</dbReference>
<dbReference type="InterPro" id="IPR029063">
    <property type="entry name" value="SAM-dependent_MTases_sf"/>
</dbReference>
<name>A0A514BTB1_9GAMM</name>
<evidence type="ECO:0000313" key="11">
    <source>
        <dbReference type="Proteomes" id="UP000317199"/>
    </source>
</evidence>
<dbReference type="HAMAP" id="MF_00812">
    <property type="entry name" value="Thiopur_methtran"/>
    <property type="match status" value="1"/>
</dbReference>
<comment type="similarity">
    <text evidence="3 9">Belongs to the class I-like SAM-binding methyltransferase superfamily. TPMT family.</text>
</comment>